<dbReference type="Pfam" id="PF00005">
    <property type="entry name" value="ABC_tran"/>
    <property type="match status" value="2"/>
</dbReference>
<protein>
    <submittedName>
        <fullName evidence="11">Monosaccharide ABC transporter ATP-binding protein (CUT2 family)</fullName>
    </submittedName>
</protein>
<dbReference type="GO" id="GO:0005886">
    <property type="term" value="C:plasma membrane"/>
    <property type="evidence" value="ECO:0007669"/>
    <property type="project" value="UniProtKB-SubCell"/>
</dbReference>
<dbReference type="CDD" id="cd03216">
    <property type="entry name" value="ABC_Carb_Monos_I"/>
    <property type="match status" value="1"/>
</dbReference>
<evidence type="ECO:0000256" key="3">
    <source>
        <dbReference type="ARBA" id="ARBA00022475"/>
    </source>
</evidence>
<dbReference type="PROSITE" id="PS50893">
    <property type="entry name" value="ABC_TRANSPORTER_2"/>
    <property type="match status" value="2"/>
</dbReference>
<feature type="domain" description="ABC transporter" evidence="10">
    <location>
        <begin position="17"/>
        <end position="254"/>
    </location>
</feature>
<evidence type="ECO:0000256" key="2">
    <source>
        <dbReference type="ARBA" id="ARBA00022448"/>
    </source>
</evidence>
<dbReference type="Gene3D" id="3.40.50.300">
    <property type="entry name" value="P-loop containing nucleotide triphosphate hydrolases"/>
    <property type="match status" value="2"/>
</dbReference>
<dbReference type="InterPro" id="IPR017871">
    <property type="entry name" value="ABC_transporter-like_CS"/>
</dbReference>
<accession>A0A2T0RPS6</accession>
<sequence length="520" mass="56624">MTPAVSIPAHEPEQPFLLVRGLKKHFGGVKALDGVDFTLSQGEVHALVGENGAGKSTLIKVLTGVYGYDSGMIEFDGAPFSPATPNDAKQAGVQVVHQEFNLLDHLSVAENISIEAMPRSRLGLLDRAEMNRRARSAVESIGLTDLDVRAPVSSLGIAHRQLIEIARALQSKSRLLILDEPTATLTERETRRLFEIVRRIKADGVTVVFVSHHLEEVFEISDRVTVFRNGITITTENIPDTTPEGVVRHMVGRAVESGAAASLPKSKIGEVALRADGLRVQASPDTAPISFELRYGEILGIAGLVGSGRTEILRSLFGVDPVVEGRIARDGREVRFKGPKDAIHNGIGFVTEDRKDEGLILEMPIAANISLVNLRDVARRGLINFRQERQQARDGGKRLALKYGATSDPAASLSGGNQQKVVLAKWLARNPRVLMLDEPTRGVDVGAKFEIYAILKRLVSEGVAMLIVSSEMPELMTLCDRIMVLSKNEVQGTLDRDAFSEETILRMAYGQEARAQEAGQ</sequence>
<dbReference type="Proteomes" id="UP000239480">
    <property type="component" value="Unassembled WGS sequence"/>
</dbReference>
<evidence type="ECO:0000256" key="4">
    <source>
        <dbReference type="ARBA" id="ARBA00022597"/>
    </source>
</evidence>
<comment type="subcellular location">
    <subcellularLocation>
        <location evidence="1">Cell membrane</location>
        <topology evidence="1">Peripheral membrane protein</topology>
    </subcellularLocation>
</comment>
<keyword evidence="9" id="KW-0472">Membrane</keyword>
<keyword evidence="7 11" id="KW-0067">ATP-binding</keyword>
<keyword evidence="2" id="KW-0813">Transport</keyword>
<evidence type="ECO:0000256" key="7">
    <source>
        <dbReference type="ARBA" id="ARBA00022840"/>
    </source>
</evidence>
<dbReference type="InterPro" id="IPR003593">
    <property type="entry name" value="AAA+_ATPase"/>
</dbReference>
<dbReference type="CDD" id="cd03215">
    <property type="entry name" value="ABC_Carb_Monos_II"/>
    <property type="match status" value="1"/>
</dbReference>
<dbReference type="FunFam" id="3.40.50.300:FF:000127">
    <property type="entry name" value="Ribose import ATP-binding protein RbsA"/>
    <property type="match status" value="1"/>
</dbReference>
<keyword evidence="6" id="KW-0547">Nucleotide-binding</keyword>
<name>A0A2T0RPS6_9RHOB</name>
<proteinExistence type="predicted"/>
<evidence type="ECO:0000256" key="9">
    <source>
        <dbReference type="ARBA" id="ARBA00023136"/>
    </source>
</evidence>
<dbReference type="PROSITE" id="PS00211">
    <property type="entry name" value="ABC_TRANSPORTER_1"/>
    <property type="match status" value="1"/>
</dbReference>
<evidence type="ECO:0000259" key="10">
    <source>
        <dbReference type="PROSITE" id="PS50893"/>
    </source>
</evidence>
<dbReference type="SUPFAM" id="SSF52540">
    <property type="entry name" value="P-loop containing nucleoside triphosphate hydrolases"/>
    <property type="match status" value="2"/>
</dbReference>
<dbReference type="GO" id="GO:0005524">
    <property type="term" value="F:ATP binding"/>
    <property type="evidence" value="ECO:0007669"/>
    <property type="project" value="UniProtKB-KW"/>
</dbReference>
<dbReference type="RefSeq" id="WP_106205495.1">
    <property type="nucleotide sequence ID" value="NZ_PVTD01000005.1"/>
</dbReference>
<feature type="domain" description="ABC transporter" evidence="10">
    <location>
        <begin position="266"/>
        <end position="512"/>
    </location>
</feature>
<keyword evidence="5" id="KW-0677">Repeat</keyword>
<evidence type="ECO:0000313" key="12">
    <source>
        <dbReference type="Proteomes" id="UP000239480"/>
    </source>
</evidence>
<comment type="caution">
    <text evidence="11">The sequence shown here is derived from an EMBL/GenBank/DDBJ whole genome shotgun (WGS) entry which is preliminary data.</text>
</comment>
<gene>
    <name evidence="11" type="ORF">CLV78_105248</name>
</gene>
<dbReference type="InterPro" id="IPR003439">
    <property type="entry name" value="ABC_transporter-like_ATP-bd"/>
</dbReference>
<evidence type="ECO:0000256" key="1">
    <source>
        <dbReference type="ARBA" id="ARBA00004202"/>
    </source>
</evidence>
<evidence type="ECO:0000256" key="8">
    <source>
        <dbReference type="ARBA" id="ARBA00022967"/>
    </source>
</evidence>
<reference evidence="11 12" key="1">
    <citation type="submission" date="2018-03" db="EMBL/GenBank/DDBJ databases">
        <title>Genomic Encyclopedia of Archaeal and Bacterial Type Strains, Phase II (KMG-II): from individual species to whole genera.</title>
        <authorList>
            <person name="Goeker M."/>
        </authorList>
    </citation>
    <scope>NUCLEOTIDE SEQUENCE [LARGE SCALE GENOMIC DNA]</scope>
    <source>
        <strain evidence="11 12">DSM 29328</strain>
    </source>
</reference>
<keyword evidence="4" id="KW-0762">Sugar transport</keyword>
<dbReference type="InterPro" id="IPR027417">
    <property type="entry name" value="P-loop_NTPase"/>
</dbReference>
<evidence type="ECO:0000256" key="5">
    <source>
        <dbReference type="ARBA" id="ARBA00022737"/>
    </source>
</evidence>
<evidence type="ECO:0000313" key="11">
    <source>
        <dbReference type="EMBL" id="PRY23194.1"/>
    </source>
</evidence>
<organism evidence="11 12">
    <name type="scientific">Aliiruegeria haliotis</name>
    <dbReference type="NCBI Taxonomy" id="1280846"/>
    <lineage>
        <taxon>Bacteria</taxon>
        <taxon>Pseudomonadati</taxon>
        <taxon>Pseudomonadota</taxon>
        <taxon>Alphaproteobacteria</taxon>
        <taxon>Rhodobacterales</taxon>
        <taxon>Roseobacteraceae</taxon>
        <taxon>Aliiruegeria</taxon>
    </lineage>
</organism>
<keyword evidence="3" id="KW-1003">Cell membrane</keyword>
<evidence type="ECO:0000256" key="6">
    <source>
        <dbReference type="ARBA" id="ARBA00022741"/>
    </source>
</evidence>
<dbReference type="PANTHER" id="PTHR43790:SF3">
    <property type="entry name" value="D-ALLOSE IMPORT ATP-BINDING PROTEIN ALSA-RELATED"/>
    <property type="match status" value="1"/>
</dbReference>
<dbReference type="PANTHER" id="PTHR43790">
    <property type="entry name" value="CARBOHYDRATE TRANSPORT ATP-BINDING PROTEIN MG119-RELATED"/>
    <property type="match status" value="1"/>
</dbReference>
<keyword evidence="8" id="KW-1278">Translocase</keyword>
<dbReference type="AlphaFoldDB" id="A0A2T0RPS6"/>
<dbReference type="InterPro" id="IPR050107">
    <property type="entry name" value="ABC_carbohydrate_import_ATPase"/>
</dbReference>
<dbReference type="EMBL" id="PVTD01000005">
    <property type="protein sequence ID" value="PRY23194.1"/>
    <property type="molecule type" value="Genomic_DNA"/>
</dbReference>
<dbReference type="OrthoDB" id="9805029at2"/>
<dbReference type="GO" id="GO:0016887">
    <property type="term" value="F:ATP hydrolysis activity"/>
    <property type="evidence" value="ECO:0007669"/>
    <property type="project" value="InterPro"/>
</dbReference>
<keyword evidence="12" id="KW-1185">Reference proteome</keyword>
<dbReference type="SMART" id="SM00382">
    <property type="entry name" value="AAA"/>
    <property type="match status" value="2"/>
</dbReference>